<dbReference type="AlphaFoldDB" id="A0A077ZCL5"/>
<keyword evidence="2" id="KW-1185">Reference proteome</keyword>
<reference evidence="1" key="2">
    <citation type="submission" date="2014-03" db="EMBL/GenBank/DDBJ databases">
        <title>The whipworm genome and dual-species transcriptomics of an intimate host-pathogen interaction.</title>
        <authorList>
            <person name="Foth B.J."/>
            <person name="Tsai I.J."/>
            <person name="Reid A.J."/>
            <person name="Bancroft A.J."/>
            <person name="Nichol S."/>
            <person name="Tracey A."/>
            <person name="Holroyd N."/>
            <person name="Cotton J.A."/>
            <person name="Stanley E.J."/>
            <person name="Zarowiecki M."/>
            <person name="Liu J.Z."/>
            <person name="Huckvale T."/>
            <person name="Cooper P.J."/>
            <person name="Grencis R.K."/>
            <person name="Berriman M."/>
        </authorList>
    </citation>
    <scope>NUCLEOTIDE SEQUENCE [LARGE SCALE GENOMIC DNA]</scope>
</reference>
<evidence type="ECO:0000313" key="1">
    <source>
        <dbReference type="EMBL" id="CDW57283.1"/>
    </source>
</evidence>
<proteinExistence type="predicted"/>
<sequence>MTQCTLYSHAVVPLNTAQAADDGRIPVLVISDLEMRNNISVKKFHCFHARKVNYLDMNEESRKKGNVFSVSPGKDSDESVIQLLALFVGSRSAMAYFCIRQISNTVSFHHRYELGSMLSKSAREECVLLVISVVENGST</sequence>
<name>A0A077ZCL5_TRITR</name>
<dbReference type="EMBL" id="HG806144">
    <property type="protein sequence ID" value="CDW57283.1"/>
    <property type="molecule type" value="Genomic_DNA"/>
</dbReference>
<organism evidence="1 2">
    <name type="scientific">Trichuris trichiura</name>
    <name type="common">Whipworm</name>
    <name type="synonym">Trichocephalus trichiurus</name>
    <dbReference type="NCBI Taxonomy" id="36087"/>
    <lineage>
        <taxon>Eukaryota</taxon>
        <taxon>Metazoa</taxon>
        <taxon>Ecdysozoa</taxon>
        <taxon>Nematoda</taxon>
        <taxon>Enoplea</taxon>
        <taxon>Dorylaimia</taxon>
        <taxon>Trichinellida</taxon>
        <taxon>Trichuridae</taxon>
        <taxon>Trichuris</taxon>
    </lineage>
</organism>
<dbReference type="Proteomes" id="UP000030665">
    <property type="component" value="Unassembled WGS sequence"/>
</dbReference>
<gene>
    <name evidence="1" type="ORF">TTRE_0000557401</name>
</gene>
<evidence type="ECO:0000313" key="2">
    <source>
        <dbReference type="Proteomes" id="UP000030665"/>
    </source>
</evidence>
<accession>A0A077ZCL5</accession>
<reference evidence="1" key="1">
    <citation type="submission" date="2014-01" db="EMBL/GenBank/DDBJ databases">
        <authorList>
            <person name="Aslett M."/>
        </authorList>
    </citation>
    <scope>NUCLEOTIDE SEQUENCE</scope>
</reference>
<protein>
    <submittedName>
        <fullName evidence="1">Uncharacterized protein</fullName>
    </submittedName>
</protein>